<comment type="similarity">
    <text evidence="2">Belongs to the polysaccharide synthase family.</text>
</comment>
<comment type="caution">
    <text evidence="8">The sequence shown here is derived from an EMBL/GenBank/DDBJ whole genome shotgun (WGS) entry which is preliminary data.</text>
</comment>
<evidence type="ECO:0000256" key="1">
    <source>
        <dbReference type="ARBA" id="ARBA00004651"/>
    </source>
</evidence>
<evidence type="ECO:0000313" key="8">
    <source>
        <dbReference type="EMBL" id="ESK51438.1"/>
    </source>
</evidence>
<dbReference type="HOGENOM" id="CLU_026911_5_2_6"/>
<dbReference type="Proteomes" id="UP000018418">
    <property type="component" value="Unassembled WGS sequence"/>
</dbReference>
<dbReference type="RefSeq" id="WP_004899816.1">
    <property type="nucleotide sequence ID" value="NZ_BBTI01000002.1"/>
</dbReference>
<organism evidence="8 9">
    <name type="scientific">Acinetobacter brisouii CIP 110357</name>
    <dbReference type="NCBI Taxonomy" id="1341683"/>
    <lineage>
        <taxon>Bacteria</taxon>
        <taxon>Pseudomonadati</taxon>
        <taxon>Pseudomonadota</taxon>
        <taxon>Gammaproteobacteria</taxon>
        <taxon>Moraxellales</taxon>
        <taxon>Moraxellaceae</taxon>
        <taxon>Acinetobacter</taxon>
    </lineage>
</organism>
<evidence type="ECO:0000313" key="9">
    <source>
        <dbReference type="Proteomes" id="UP000018418"/>
    </source>
</evidence>
<evidence type="ECO:0008006" key="10">
    <source>
        <dbReference type="Google" id="ProtNLM"/>
    </source>
</evidence>
<evidence type="ECO:0000256" key="5">
    <source>
        <dbReference type="ARBA" id="ARBA00022989"/>
    </source>
</evidence>
<evidence type="ECO:0000256" key="2">
    <source>
        <dbReference type="ARBA" id="ARBA00007430"/>
    </source>
</evidence>
<dbReference type="PANTHER" id="PTHR30250">
    <property type="entry name" value="PST FAMILY PREDICTED COLANIC ACID TRANSPORTER"/>
    <property type="match status" value="1"/>
</dbReference>
<dbReference type="PANTHER" id="PTHR30250:SF10">
    <property type="entry name" value="LIPOPOLYSACCHARIDE BIOSYNTHESIS PROTEIN WZXC"/>
    <property type="match status" value="1"/>
</dbReference>
<feature type="transmembrane region" description="Helical" evidence="7">
    <location>
        <begin position="277"/>
        <end position="297"/>
    </location>
</feature>
<evidence type="ECO:0000256" key="6">
    <source>
        <dbReference type="ARBA" id="ARBA00023136"/>
    </source>
</evidence>
<dbReference type="Pfam" id="PF13440">
    <property type="entry name" value="Polysacc_synt_3"/>
    <property type="match status" value="1"/>
</dbReference>
<dbReference type="GO" id="GO:0005886">
    <property type="term" value="C:plasma membrane"/>
    <property type="evidence" value="ECO:0007669"/>
    <property type="project" value="UniProtKB-SubCell"/>
</dbReference>
<feature type="transmembrane region" description="Helical" evidence="7">
    <location>
        <begin position="439"/>
        <end position="464"/>
    </location>
</feature>
<evidence type="ECO:0000256" key="4">
    <source>
        <dbReference type="ARBA" id="ARBA00022692"/>
    </source>
</evidence>
<feature type="transmembrane region" description="Helical" evidence="7">
    <location>
        <begin position="347"/>
        <end position="370"/>
    </location>
</feature>
<dbReference type="AlphaFoldDB" id="V2UAI6"/>
<accession>V2UAI6</accession>
<keyword evidence="3" id="KW-1003">Cell membrane</keyword>
<keyword evidence="9" id="KW-1185">Reference proteome</keyword>
<sequence>MKNYVWVFVEKFSVILVKFITTAIMARFILPKDFGSFAIINYIIITATVVIDSGLGGSIIRKKNIKNIDYSTINVFQIISSIVVISILFVLGALISNYYNDLSLIIILKLMLICLFFRSLSVIYIAYMIKNMQFKKQAAIYLFATIISSIIAIVLAIYDFKYYALVAQQIIEAILIFFLVKFYTQTFIVKYNFSFDILKEHLDFGVKLTLSSFLDSLSNNFVINQITRNNGITIVGKYTQVSRINELFLGVIMMTVDKAALPTFVQYSHDLNQLKVISIKLLTLLSLFSYLMLAILITSSDSIVRIVLGVNWVESSWILQLIAFCGFSQIIEIVLRNFLKSQGKSNIILFYGFLKILLLVIVLCICGFLLQSLKFILLGLVLASLINVVIYLLLISKALKIKVIQFFLSIIKPLCSALLTIFIVHIVENSLFIPSNFSFLSAVIRLFLNSLLVMGLYSLFLMLLGYRELKIFKNLLNSILFLLKRRKF</sequence>
<proteinExistence type="inferred from homology"/>
<gene>
    <name evidence="8" type="ORF">P255_01953</name>
</gene>
<protein>
    <recommendedName>
        <fullName evidence="10">Polysaccharide biosynthesis protein C-terminal domain-containing protein</fullName>
    </recommendedName>
</protein>
<feature type="transmembrane region" description="Helical" evidence="7">
    <location>
        <begin position="164"/>
        <end position="184"/>
    </location>
</feature>
<dbReference type="InterPro" id="IPR050833">
    <property type="entry name" value="Poly_Biosynth_Transport"/>
</dbReference>
<comment type="subcellular location">
    <subcellularLocation>
        <location evidence="1">Cell membrane</location>
        <topology evidence="1">Multi-pass membrane protein</topology>
    </subcellularLocation>
</comment>
<feature type="transmembrane region" description="Helical" evidence="7">
    <location>
        <begin position="36"/>
        <end position="60"/>
    </location>
</feature>
<feature type="transmembrane region" description="Helical" evidence="7">
    <location>
        <begin position="139"/>
        <end position="158"/>
    </location>
</feature>
<feature type="transmembrane region" description="Helical" evidence="7">
    <location>
        <begin position="406"/>
        <end position="427"/>
    </location>
</feature>
<keyword evidence="5 7" id="KW-1133">Transmembrane helix</keyword>
<keyword evidence="4 7" id="KW-0812">Transmembrane</keyword>
<evidence type="ECO:0000256" key="7">
    <source>
        <dbReference type="SAM" id="Phobius"/>
    </source>
</evidence>
<dbReference type="EMBL" id="AYEU01000006">
    <property type="protein sequence ID" value="ESK51438.1"/>
    <property type="molecule type" value="Genomic_DNA"/>
</dbReference>
<evidence type="ECO:0000256" key="3">
    <source>
        <dbReference type="ARBA" id="ARBA00022475"/>
    </source>
</evidence>
<feature type="transmembrane region" description="Helical" evidence="7">
    <location>
        <begin position="102"/>
        <end position="127"/>
    </location>
</feature>
<dbReference type="PATRIC" id="fig|1341683.3.peg.1940"/>
<reference evidence="8 9" key="1">
    <citation type="submission" date="2013-10" db="EMBL/GenBank/DDBJ databases">
        <title>The Genome Sequence of Acinetobacter brisouii CIP 110357.</title>
        <authorList>
            <consortium name="The Broad Institute Genomics Platform"/>
            <consortium name="The Broad Institute Genome Sequencing Center for Infectious Disease"/>
            <person name="Cerqueira G."/>
            <person name="Feldgarden M."/>
            <person name="Courvalin P."/>
            <person name="Grillot-Courvalin C."/>
            <person name="Clermont D."/>
            <person name="Rocha E."/>
            <person name="Yoon E.-J."/>
            <person name="Nemec A."/>
            <person name="Young S.K."/>
            <person name="Zeng Q."/>
            <person name="Gargeya S."/>
            <person name="Fitzgerald M."/>
            <person name="Abouelleil A."/>
            <person name="Alvarado L."/>
            <person name="Berlin A.M."/>
            <person name="Chapman S.B."/>
            <person name="Gainer-Dewar J."/>
            <person name="Goldberg J."/>
            <person name="Gnerre S."/>
            <person name="Griggs A."/>
            <person name="Gujja S."/>
            <person name="Hansen M."/>
            <person name="Howarth C."/>
            <person name="Imamovic A."/>
            <person name="Ireland A."/>
            <person name="Larimer J."/>
            <person name="McCowan C."/>
            <person name="Murphy C."/>
            <person name="Pearson M."/>
            <person name="Poon T.W."/>
            <person name="Priest M."/>
            <person name="Roberts A."/>
            <person name="Saif S."/>
            <person name="Shea T."/>
            <person name="Sykes S."/>
            <person name="Wortman J."/>
            <person name="Nusbaum C."/>
            <person name="Birren B."/>
        </authorList>
    </citation>
    <scope>NUCLEOTIDE SEQUENCE [LARGE SCALE GENOMIC DNA]</scope>
    <source>
        <strain evidence="8 9">CIP 110357</strain>
    </source>
</reference>
<feature type="transmembrane region" description="Helical" evidence="7">
    <location>
        <begin position="12"/>
        <end position="30"/>
    </location>
</feature>
<dbReference type="OrthoDB" id="8538786at2"/>
<feature type="transmembrane region" description="Helical" evidence="7">
    <location>
        <begin position="317"/>
        <end position="335"/>
    </location>
</feature>
<keyword evidence="6 7" id="KW-0472">Membrane</keyword>
<feature type="transmembrane region" description="Helical" evidence="7">
    <location>
        <begin position="72"/>
        <end position="96"/>
    </location>
</feature>
<feature type="transmembrane region" description="Helical" evidence="7">
    <location>
        <begin position="376"/>
        <end position="394"/>
    </location>
</feature>
<name>V2UAI6_9GAMM</name>